<evidence type="ECO:0000313" key="1">
    <source>
        <dbReference type="EMBL" id="CAJ2503164.1"/>
    </source>
</evidence>
<dbReference type="Pfam" id="PF26639">
    <property type="entry name" value="Het-6_barrel"/>
    <property type="match status" value="1"/>
</dbReference>
<reference evidence="1" key="1">
    <citation type="submission" date="2023-10" db="EMBL/GenBank/DDBJ databases">
        <authorList>
            <person name="Hackl T."/>
        </authorList>
    </citation>
    <scope>NUCLEOTIDE SEQUENCE</scope>
</reference>
<keyword evidence="2" id="KW-1185">Reference proteome</keyword>
<organism evidence="1 2">
    <name type="scientific">Anthostomella pinea</name>
    <dbReference type="NCBI Taxonomy" id="933095"/>
    <lineage>
        <taxon>Eukaryota</taxon>
        <taxon>Fungi</taxon>
        <taxon>Dikarya</taxon>
        <taxon>Ascomycota</taxon>
        <taxon>Pezizomycotina</taxon>
        <taxon>Sordariomycetes</taxon>
        <taxon>Xylariomycetidae</taxon>
        <taxon>Xylariales</taxon>
        <taxon>Xylariaceae</taxon>
        <taxon>Anthostomella</taxon>
    </lineage>
</organism>
<dbReference type="AlphaFoldDB" id="A0AAI8YFT9"/>
<proteinExistence type="predicted"/>
<dbReference type="Proteomes" id="UP001295740">
    <property type="component" value="Unassembled WGS sequence"/>
</dbReference>
<accession>A0AAI8YFT9</accession>
<dbReference type="EMBL" id="CAUWAG010000004">
    <property type="protein sequence ID" value="CAJ2503164.1"/>
    <property type="molecule type" value="Genomic_DNA"/>
</dbReference>
<evidence type="ECO:0000313" key="2">
    <source>
        <dbReference type="Proteomes" id="UP001295740"/>
    </source>
</evidence>
<gene>
    <name evidence="1" type="ORF">KHLLAP_LOCUS3632</name>
</gene>
<protein>
    <submittedName>
        <fullName evidence="1">Uu.00g105580.m01.CDS01</fullName>
    </submittedName>
</protein>
<sequence>MEEMEAPSTPDTFSICRKLNSGAKQALQLPTQDDDTDLAMTLVVGNDHAYSRMTPRNALEGYHAWAMSIGVPPTADLVSKGFDRLEQSPGGRLGLGPKTVEASDLVVVPWGCHLPVILRPLSRKGEYSVVGVSNVHGIMDGEAVEQHEAAGKSEEVFYLR</sequence>
<comment type="caution">
    <text evidence="1">The sequence shown here is derived from an EMBL/GenBank/DDBJ whole genome shotgun (WGS) entry which is preliminary data.</text>
</comment>
<name>A0AAI8YFT9_9PEZI</name>